<evidence type="ECO:0000313" key="2">
    <source>
        <dbReference type="EMBL" id="KAK3317409.1"/>
    </source>
</evidence>
<feature type="transmembrane region" description="Helical" evidence="1">
    <location>
        <begin position="788"/>
        <end position="807"/>
    </location>
</feature>
<proteinExistence type="predicted"/>
<organism evidence="2 3">
    <name type="scientific">Cercophora scortea</name>
    <dbReference type="NCBI Taxonomy" id="314031"/>
    <lineage>
        <taxon>Eukaryota</taxon>
        <taxon>Fungi</taxon>
        <taxon>Dikarya</taxon>
        <taxon>Ascomycota</taxon>
        <taxon>Pezizomycotina</taxon>
        <taxon>Sordariomycetes</taxon>
        <taxon>Sordariomycetidae</taxon>
        <taxon>Sordariales</taxon>
        <taxon>Lasiosphaeriaceae</taxon>
        <taxon>Cercophora</taxon>
    </lineage>
</organism>
<reference evidence="2" key="1">
    <citation type="journal article" date="2023" name="Mol. Phylogenet. Evol.">
        <title>Genome-scale phylogeny and comparative genomics of the fungal order Sordariales.</title>
        <authorList>
            <person name="Hensen N."/>
            <person name="Bonometti L."/>
            <person name="Westerberg I."/>
            <person name="Brannstrom I.O."/>
            <person name="Guillou S."/>
            <person name="Cros-Aarteil S."/>
            <person name="Calhoun S."/>
            <person name="Haridas S."/>
            <person name="Kuo A."/>
            <person name="Mondo S."/>
            <person name="Pangilinan J."/>
            <person name="Riley R."/>
            <person name="LaButti K."/>
            <person name="Andreopoulos B."/>
            <person name="Lipzen A."/>
            <person name="Chen C."/>
            <person name="Yan M."/>
            <person name="Daum C."/>
            <person name="Ng V."/>
            <person name="Clum A."/>
            <person name="Steindorff A."/>
            <person name="Ohm R.A."/>
            <person name="Martin F."/>
            <person name="Silar P."/>
            <person name="Natvig D.O."/>
            <person name="Lalanne C."/>
            <person name="Gautier V."/>
            <person name="Ament-Velasquez S.L."/>
            <person name="Kruys A."/>
            <person name="Hutchinson M.I."/>
            <person name="Powell A.J."/>
            <person name="Barry K."/>
            <person name="Miller A.N."/>
            <person name="Grigoriev I.V."/>
            <person name="Debuchy R."/>
            <person name="Gladieux P."/>
            <person name="Hiltunen Thoren M."/>
            <person name="Johannesson H."/>
        </authorList>
    </citation>
    <scope>NUCLEOTIDE SEQUENCE</scope>
    <source>
        <strain evidence="2">SMH4131-1</strain>
    </source>
</reference>
<name>A0AAE0I2J1_9PEZI</name>
<sequence length="879" mass="95405">MASLTHARFQEELGRLVQAHPGEAYLFIARSALMWLSIAERPLRAHELWIALQVEESKDVEHIERLLTDSAYVDEAKAVSSLRDMLGSLVSFSSSPDDAARNPNPAGHVYVSLCDPELRTFLNYLGDLDVPEQLLTLAFSTSQAHIFAASVCMVICSVSTLHLANVHDETVASSLTLYAWSHWGSHLALSGVSLANANAAGLADSMIFGVCTDVLVLLLSLNDFVTGPITFPATEDRTRCAALVREVQEALERPLFLLAIAVQHEAYSQILQGARQIFEASKYSSGPSTTPAAAAESTTSSVFVPGLGVSSKTASTTSKVTTLHIDNLLTSTQPLLGEGERQVVVGFAEAARGLRSLCMLVPLDILINAANWMEAVASYPFWHELPKFTSHNPLVISNTADPNYDTALLVLSRLRKDGSRPPASTTRVASQLATTASKSLPLGISPSRYYAAATIDKLNALRSGKPTTFTINDLRLLNSQRTSSFATFPFQLSQTSTPPASALAPFIPASLRRFYHATLTPLFSRFIAPTILKPLDDFGSGAFTGGLSSTWPLLKSALLASGYRTALAHFAIAIILHHIRGILTPWLNAYMWYTPMEDLRLALSNPDVFLDTALSFSWSWVLFSYAQKYVCDLLGGLTIGLLIIDEGRVPPNVLETLQSTPAAIPFFERLMEAGKIGYIAWIFGTVDYIFTRAVNTVAFLVAWYKLLAGGDAEYIALGNIVKSHWMKLPLMAWQLFYYVRQGFWPLIWGSVLCAVIGQPGLLLVFLGVIGGVTALIKFRSTFFMALEVSGLFVVLGFVVVVLALLGVEFADDPLGLKASTAVARKRGIRARGVLPPGANGRTQILSGRAALPVRRVRKTVQVEDVPEGAGEGEVKGKED</sequence>
<gene>
    <name evidence="2" type="ORF">B0T19DRAFT_469064</name>
</gene>
<dbReference type="Proteomes" id="UP001286456">
    <property type="component" value="Unassembled WGS sequence"/>
</dbReference>
<protein>
    <submittedName>
        <fullName evidence="2">Uncharacterized protein</fullName>
    </submittedName>
</protein>
<reference evidence="2" key="2">
    <citation type="submission" date="2023-06" db="EMBL/GenBank/DDBJ databases">
        <authorList>
            <consortium name="Lawrence Berkeley National Laboratory"/>
            <person name="Haridas S."/>
            <person name="Hensen N."/>
            <person name="Bonometti L."/>
            <person name="Westerberg I."/>
            <person name="Brannstrom I.O."/>
            <person name="Guillou S."/>
            <person name="Cros-Aarteil S."/>
            <person name="Calhoun S."/>
            <person name="Kuo A."/>
            <person name="Mondo S."/>
            <person name="Pangilinan J."/>
            <person name="Riley R."/>
            <person name="Labutti K."/>
            <person name="Andreopoulos B."/>
            <person name="Lipzen A."/>
            <person name="Chen C."/>
            <person name="Yanf M."/>
            <person name="Daum C."/>
            <person name="Ng V."/>
            <person name="Clum A."/>
            <person name="Steindorff A."/>
            <person name="Ohm R."/>
            <person name="Martin F."/>
            <person name="Silar P."/>
            <person name="Natvig D."/>
            <person name="Lalanne C."/>
            <person name="Gautier V."/>
            <person name="Ament-Velasquez S.L."/>
            <person name="Kruys A."/>
            <person name="Hutchinson M.I."/>
            <person name="Powell A.J."/>
            <person name="Barry K."/>
            <person name="Miller A.N."/>
            <person name="Grigoriev I.V."/>
            <person name="Debuchy R."/>
            <person name="Gladieux P."/>
            <person name="Thoren M.H."/>
            <person name="Johannesson H."/>
        </authorList>
    </citation>
    <scope>NUCLEOTIDE SEQUENCE</scope>
    <source>
        <strain evidence="2">SMH4131-1</strain>
    </source>
</reference>
<evidence type="ECO:0000256" key="1">
    <source>
        <dbReference type="SAM" id="Phobius"/>
    </source>
</evidence>
<comment type="caution">
    <text evidence="2">The sequence shown here is derived from an EMBL/GenBank/DDBJ whole genome shotgun (WGS) entry which is preliminary data.</text>
</comment>
<keyword evidence="3" id="KW-1185">Reference proteome</keyword>
<evidence type="ECO:0000313" key="3">
    <source>
        <dbReference type="Proteomes" id="UP001286456"/>
    </source>
</evidence>
<keyword evidence="1" id="KW-0812">Transmembrane</keyword>
<accession>A0AAE0I2J1</accession>
<dbReference type="EMBL" id="JAUEPO010000007">
    <property type="protein sequence ID" value="KAK3317409.1"/>
    <property type="molecule type" value="Genomic_DNA"/>
</dbReference>
<keyword evidence="1" id="KW-1133">Transmembrane helix</keyword>
<feature type="transmembrane region" description="Helical" evidence="1">
    <location>
        <begin position="746"/>
        <end position="776"/>
    </location>
</feature>
<dbReference type="AlphaFoldDB" id="A0AAE0I2J1"/>
<keyword evidence="1" id="KW-0472">Membrane</keyword>